<dbReference type="PROSITE" id="PS50090">
    <property type="entry name" value="MYB_LIKE"/>
    <property type="match status" value="2"/>
</dbReference>
<reference evidence="8" key="1">
    <citation type="submission" date="2016-10" db="EMBL/GenBank/DDBJ databases">
        <authorList>
            <person name="Benchimol M."/>
            <person name="Almeida L.G."/>
            <person name="Vasconcelos A.T."/>
            <person name="Perreira-Neves A."/>
            <person name="Rosa I.A."/>
            <person name="Tasca T."/>
            <person name="Bogo M.R."/>
            <person name="de Souza W."/>
        </authorList>
    </citation>
    <scope>NUCLEOTIDE SEQUENCE [LARGE SCALE GENOMIC DNA]</scope>
    <source>
        <strain evidence="8">K</strain>
    </source>
</reference>
<dbReference type="Gene3D" id="1.10.10.60">
    <property type="entry name" value="Homeodomain-like"/>
    <property type="match status" value="2"/>
</dbReference>
<feature type="compositionally biased region" description="Polar residues" evidence="5">
    <location>
        <begin position="449"/>
        <end position="462"/>
    </location>
</feature>
<dbReference type="GO" id="GO:0019185">
    <property type="term" value="C:snRNA-activating protein complex"/>
    <property type="evidence" value="ECO:0007669"/>
    <property type="project" value="TreeGrafter"/>
</dbReference>
<evidence type="ECO:0000256" key="4">
    <source>
        <dbReference type="ARBA" id="ARBA00023242"/>
    </source>
</evidence>
<dbReference type="InterPro" id="IPR009057">
    <property type="entry name" value="Homeodomain-like_sf"/>
</dbReference>
<dbReference type="OrthoDB" id="2143914at2759"/>
<evidence type="ECO:0000256" key="1">
    <source>
        <dbReference type="ARBA" id="ARBA00023015"/>
    </source>
</evidence>
<dbReference type="InterPro" id="IPR001005">
    <property type="entry name" value="SANT/Myb"/>
</dbReference>
<gene>
    <name evidence="8" type="ORF">TRFO_03442</name>
</gene>
<evidence type="ECO:0000256" key="2">
    <source>
        <dbReference type="ARBA" id="ARBA00023125"/>
    </source>
</evidence>
<accession>A0A1J4KTN5</accession>
<evidence type="ECO:0000313" key="8">
    <source>
        <dbReference type="EMBL" id="OHT13030.1"/>
    </source>
</evidence>
<feature type="domain" description="Myb-like" evidence="6">
    <location>
        <begin position="163"/>
        <end position="214"/>
    </location>
</feature>
<evidence type="ECO:0000256" key="3">
    <source>
        <dbReference type="ARBA" id="ARBA00023163"/>
    </source>
</evidence>
<dbReference type="InterPro" id="IPR017930">
    <property type="entry name" value="Myb_dom"/>
</dbReference>
<evidence type="ECO:0000313" key="9">
    <source>
        <dbReference type="Proteomes" id="UP000179807"/>
    </source>
</evidence>
<dbReference type="PANTHER" id="PTHR46621">
    <property type="entry name" value="SNRNA-ACTIVATING PROTEIN COMPLEX SUBUNIT 4"/>
    <property type="match status" value="1"/>
</dbReference>
<dbReference type="CDD" id="cd00167">
    <property type="entry name" value="SANT"/>
    <property type="match status" value="2"/>
</dbReference>
<dbReference type="PANTHER" id="PTHR46621:SF1">
    <property type="entry name" value="SNRNA-ACTIVATING PROTEIN COMPLEX SUBUNIT 4"/>
    <property type="match status" value="1"/>
</dbReference>
<feature type="domain" description="HTH myb-type" evidence="7">
    <location>
        <begin position="163"/>
        <end position="218"/>
    </location>
</feature>
<dbReference type="VEuPathDB" id="TrichDB:TRFO_03442"/>
<protein>
    <submittedName>
        <fullName evidence="8">Myb-like DNA-binding domain containing protein</fullName>
    </submittedName>
</protein>
<dbReference type="RefSeq" id="XP_068366166.1">
    <property type="nucleotide sequence ID" value="XM_068491294.1"/>
</dbReference>
<feature type="region of interest" description="Disordered" evidence="5">
    <location>
        <begin position="438"/>
        <end position="462"/>
    </location>
</feature>
<dbReference type="Pfam" id="PF00249">
    <property type="entry name" value="Myb_DNA-binding"/>
    <property type="match status" value="2"/>
</dbReference>
<feature type="domain" description="HTH myb-type" evidence="7">
    <location>
        <begin position="109"/>
        <end position="158"/>
    </location>
</feature>
<feature type="domain" description="Myb-like" evidence="6">
    <location>
        <begin position="110"/>
        <end position="162"/>
    </location>
</feature>
<evidence type="ECO:0000259" key="6">
    <source>
        <dbReference type="PROSITE" id="PS50090"/>
    </source>
</evidence>
<dbReference type="PROSITE" id="PS51294">
    <property type="entry name" value="HTH_MYB"/>
    <property type="match status" value="2"/>
</dbReference>
<dbReference type="Proteomes" id="UP000179807">
    <property type="component" value="Unassembled WGS sequence"/>
</dbReference>
<keyword evidence="9" id="KW-1185">Reference proteome</keyword>
<dbReference type="SMART" id="SM00717">
    <property type="entry name" value="SANT"/>
    <property type="match status" value="2"/>
</dbReference>
<keyword evidence="4" id="KW-0539">Nucleus</keyword>
<dbReference type="GO" id="GO:0042795">
    <property type="term" value="P:snRNA transcription by RNA polymerase II"/>
    <property type="evidence" value="ECO:0007669"/>
    <property type="project" value="TreeGrafter"/>
</dbReference>
<proteinExistence type="predicted"/>
<comment type="caution">
    <text evidence="8">The sequence shown here is derived from an EMBL/GenBank/DDBJ whole genome shotgun (WGS) entry which is preliminary data.</text>
</comment>
<evidence type="ECO:0000256" key="5">
    <source>
        <dbReference type="SAM" id="MobiDB-lite"/>
    </source>
</evidence>
<dbReference type="SUPFAM" id="SSF46689">
    <property type="entry name" value="Homeodomain-like"/>
    <property type="match status" value="1"/>
</dbReference>
<dbReference type="GO" id="GO:0042796">
    <property type="term" value="P:snRNA transcription by RNA polymerase III"/>
    <property type="evidence" value="ECO:0007669"/>
    <property type="project" value="TreeGrafter"/>
</dbReference>
<dbReference type="GeneID" id="94825998"/>
<dbReference type="AlphaFoldDB" id="A0A1J4KTN5"/>
<name>A0A1J4KTN5_9EUKA</name>
<dbReference type="InterPro" id="IPR051575">
    <property type="entry name" value="Myb-like_DNA-bd"/>
</dbReference>
<keyword evidence="2" id="KW-0238">DNA-binding</keyword>
<keyword evidence="3" id="KW-0804">Transcription</keyword>
<dbReference type="GO" id="GO:0000978">
    <property type="term" value="F:RNA polymerase II cis-regulatory region sequence-specific DNA binding"/>
    <property type="evidence" value="ECO:0007669"/>
    <property type="project" value="TreeGrafter"/>
</dbReference>
<organism evidence="8 9">
    <name type="scientific">Tritrichomonas foetus</name>
    <dbReference type="NCBI Taxonomy" id="1144522"/>
    <lineage>
        <taxon>Eukaryota</taxon>
        <taxon>Metamonada</taxon>
        <taxon>Parabasalia</taxon>
        <taxon>Tritrichomonadida</taxon>
        <taxon>Tritrichomonadidae</taxon>
        <taxon>Tritrichomonas</taxon>
    </lineage>
</organism>
<dbReference type="GO" id="GO:0001006">
    <property type="term" value="F:RNA polymerase III type 3 promoter sequence-specific DNA binding"/>
    <property type="evidence" value="ECO:0007669"/>
    <property type="project" value="TreeGrafter"/>
</dbReference>
<sequence length="462" mass="52583">MSANYGLFREIIKTRSRNRVARGHLGDGAIIEIGISSIEQQILNVSPEIRSSLIRIMSDYLKQVITYNQAHAAFVSFSGTGEPIDRLREIIEVSDEPIPFTEDEDDSTNPSRRKMRTWSTYEDVRLLAGIYRYGIDNWAPISKFVGNGRTRAQCAQRWARGLNPRICKDTWDPAEDMRLMQLVQQYGDKSWTKIASSLGNRSDVQCRYHYHQLTKDMNQMIQIQRQQPVTAFPTAMQQPVNPVATEQLQPQPVNPSLNQPINSSINSSINQSVNQSVNQSQAIPIRPYFAMRPPPRFSMPMISPIPQFDEFVQPNSPSNIINQENPPLPSPSRNLNNNLNASNGINQHNAISNINNLNNMNPNNNLNNVNLSDDVNQSNYTPQMLPRVFENQTPISQQSAIPPRRASHFLIPPIDPKFEMPMKAMDPPVRFSQIEKMEQNKTESRRVGVSSNIDDFLNKFQQ</sequence>
<keyword evidence="1" id="KW-0805">Transcription regulation</keyword>
<dbReference type="EMBL" id="MLAK01000549">
    <property type="protein sequence ID" value="OHT13030.1"/>
    <property type="molecule type" value="Genomic_DNA"/>
</dbReference>
<evidence type="ECO:0000259" key="7">
    <source>
        <dbReference type="PROSITE" id="PS51294"/>
    </source>
</evidence>